<dbReference type="SUPFAM" id="SSF53633">
    <property type="entry name" value="Carbamate kinase-like"/>
    <property type="match status" value="1"/>
</dbReference>
<organism evidence="8">
    <name type="scientific">Angomonas desouzai</name>
    <dbReference type="NCBI Taxonomy" id="59800"/>
    <lineage>
        <taxon>Eukaryota</taxon>
        <taxon>Discoba</taxon>
        <taxon>Euglenozoa</taxon>
        <taxon>Kinetoplastea</taxon>
        <taxon>Metakinetoplastina</taxon>
        <taxon>Trypanosomatida</taxon>
        <taxon>Trypanosomatidae</taxon>
        <taxon>Strigomonadinae</taxon>
        <taxon>Angomonas</taxon>
    </lineage>
</organism>
<sequence length="260" mass="28947">MPSTGSRQRIVVKIGSQIIVRNGKLDLEHLDELCQLIAELWEKYELIVVVSGAVAAGLTRLQMDRKPVENRQALSTIGQPLLMHLYSTALRKRNLICGQLLLTADDFDSGKRCRNASAMVEVLLSQRLVPLINENDLTTIGELIFGDNNIMSSYVTHFFGASLLVVLCQVDGYYSSDPKKNPDATLLKVVHEVFPEKMVLESKPNSVYESRGILTKLEAAKYLLERGNKMFLTNGHDLTAARDYLFRGVQSSGTLFTASE</sequence>
<keyword evidence="6" id="KW-0067">ATP-binding</keyword>
<evidence type="ECO:0000256" key="3">
    <source>
        <dbReference type="ARBA" id="ARBA00022679"/>
    </source>
</evidence>
<evidence type="ECO:0000256" key="5">
    <source>
        <dbReference type="ARBA" id="ARBA00022777"/>
    </source>
</evidence>
<dbReference type="PIRSF" id="PIRSF000729">
    <property type="entry name" value="GK"/>
    <property type="match status" value="1"/>
</dbReference>
<dbReference type="NCBIfam" id="TIGR01027">
    <property type="entry name" value="proB"/>
    <property type="match status" value="1"/>
</dbReference>
<evidence type="ECO:0000256" key="2">
    <source>
        <dbReference type="ARBA" id="ARBA00022650"/>
    </source>
</evidence>
<dbReference type="PRINTS" id="PR00474">
    <property type="entry name" value="GLU5KINASE"/>
</dbReference>
<protein>
    <submittedName>
        <fullName evidence="8">Glutamate 5-kinase</fullName>
        <ecNumber evidence="8">2.7.2.11</ecNumber>
    </submittedName>
</protein>
<dbReference type="InterPro" id="IPR036393">
    <property type="entry name" value="AceGlu_kinase-like_sf"/>
</dbReference>
<evidence type="ECO:0000313" key="8">
    <source>
        <dbReference type="EMBL" id="AGT02773.1"/>
    </source>
</evidence>
<evidence type="ECO:0000256" key="6">
    <source>
        <dbReference type="ARBA" id="ARBA00022840"/>
    </source>
</evidence>
<dbReference type="Gene3D" id="3.40.1160.10">
    <property type="entry name" value="Acetylglutamate kinase-like"/>
    <property type="match status" value="1"/>
</dbReference>
<dbReference type="GO" id="GO:0008652">
    <property type="term" value="P:amino acid biosynthetic process"/>
    <property type="evidence" value="ECO:0007669"/>
    <property type="project" value="UniProtKB-KW"/>
</dbReference>
<dbReference type="GO" id="GO:0004349">
    <property type="term" value="F:glutamate 5-kinase activity"/>
    <property type="evidence" value="ECO:0007669"/>
    <property type="project" value="UniProtKB-EC"/>
</dbReference>
<evidence type="ECO:0000259" key="7">
    <source>
        <dbReference type="Pfam" id="PF00696"/>
    </source>
</evidence>
<dbReference type="Pfam" id="PF00696">
    <property type="entry name" value="AA_kinase"/>
    <property type="match status" value="1"/>
</dbReference>
<keyword evidence="4" id="KW-0547">Nucleotide-binding</keyword>
<dbReference type="InterPro" id="IPR001048">
    <property type="entry name" value="Asp/Glu/Uridylate_kinase"/>
</dbReference>
<keyword evidence="1" id="KW-0028">Amino-acid biosynthesis</keyword>
<dbReference type="EMBL" id="KC584045">
    <property type="protein sequence ID" value="AGT02773.1"/>
    <property type="molecule type" value="Genomic_DNA"/>
</dbReference>
<dbReference type="InterPro" id="IPR001057">
    <property type="entry name" value="Glu/AcGlu_kinase"/>
</dbReference>
<keyword evidence="3 8" id="KW-0808">Transferase</keyword>
<name>U5KMJ2_9TRYP</name>
<dbReference type="InterPro" id="IPR005715">
    <property type="entry name" value="Glu_5kinase/COase_Synthase"/>
</dbReference>
<feature type="domain" description="Aspartate/glutamate/uridylate kinase" evidence="7">
    <location>
        <begin position="8"/>
        <end position="234"/>
    </location>
</feature>
<dbReference type="PANTHER" id="PTHR43654:SF3">
    <property type="entry name" value="GLUTAMATE 5-KINASE"/>
    <property type="match status" value="1"/>
</dbReference>
<reference evidence="8" key="1">
    <citation type="submission" date="2013-02" db="EMBL/GenBank/DDBJ databases">
        <title>Genomic Cooperation Between Trypanosomatids and Their Bacterial Endosymbionts in the Synthesis of Essential Amino Acids Heavily Influenced by Multiple Lateral Gene Transfer Events.</title>
        <authorList>
            <person name="Alves J.M.P."/>
            <person name="Klein C."/>
            <person name="Maia da Silva F."/>
            <person name="Costa Martins A.G."/>
            <person name="Serrano M.G."/>
            <person name="Buck G.A."/>
            <person name="Vasconcelos A.T.R."/>
            <person name="France-Sagot M."/>
            <person name="Teixeira M.M.G."/>
            <person name="Motta M.C.M."/>
            <person name="Camargo E.P."/>
        </authorList>
    </citation>
    <scope>NUCLEOTIDE SEQUENCE</scope>
</reference>
<keyword evidence="2" id="KW-0641">Proline biosynthesis</keyword>
<dbReference type="GO" id="GO:0005829">
    <property type="term" value="C:cytosol"/>
    <property type="evidence" value="ECO:0007669"/>
    <property type="project" value="TreeGrafter"/>
</dbReference>
<keyword evidence="5 8" id="KW-0418">Kinase</keyword>
<dbReference type="AlphaFoldDB" id="U5KMJ2"/>
<proteinExistence type="predicted"/>
<dbReference type="EC" id="2.7.2.11" evidence="8"/>
<evidence type="ECO:0000256" key="1">
    <source>
        <dbReference type="ARBA" id="ARBA00022605"/>
    </source>
</evidence>
<dbReference type="InterPro" id="IPR011529">
    <property type="entry name" value="Glu_5kinase"/>
</dbReference>
<dbReference type="GO" id="GO:0005524">
    <property type="term" value="F:ATP binding"/>
    <property type="evidence" value="ECO:0007669"/>
    <property type="project" value="UniProtKB-KW"/>
</dbReference>
<accession>U5KMJ2</accession>
<evidence type="ECO:0000256" key="4">
    <source>
        <dbReference type="ARBA" id="ARBA00022741"/>
    </source>
</evidence>
<dbReference type="PANTHER" id="PTHR43654">
    <property type="entry name" value="GLUTAMATE 5-KINASE"/>
    <property type="match status" value="1"/>
</dbReference>